<dbReference type="Proteomes" id="UP001374893">
    <property type="component" value="Chromosome"/>
</dbReference>
<dbReference type="PROSITE" id="PS00678">
    <property type="entry name" value="WD_REPEATS_1"/>
    <property type="match status" value="1"/>
</dbReference>
<reference evidence="7 8" key="1">
    <citation type="submission" date="2021-06" db="EMBL/GenBank/DDBJ databases">
        <title>Complete genome of Haloferula helveola possessing various polysaccharide degrading enzymes.</title>
        <authorList>
            <person name="Takami H."/>
            <person name="Huang C."/>
            <person name="Hamasaki K."/>
        </authorList>
    </citation>
    <scope>NUCLEOTIDE SEQUENCE [LARGE SCALE GENOMIC DNA]</scope>
    <source>
        <strain evidence="7 8">CN-1</strain>
    </source>
</reference>
<sequence>MRVEALPSSEGLKFPRHWFPACHAEDSKKGRNLSLASAQSLVLVLDQFEDLFIRFPQIAQLTPAKLLDLASRMREPEPSFDDLPEEAASGIKTAACLIALLNDPGTPVNVVLSLREDFLSRLDCFKGLIPGLFDSTLRIQFLDEAGVRKVIGESLRRWTEDHQGKFEAEPGLVDAIVGDAGLKVRQLVRAGVDSRYETPFLQLSLEQIWIVDALHGDPDWICDPAGALLTEDTFTTLGNSQGVRSTFVDKSLADRVGSSNEQRWLIEACRFLVSRSQKFPWIASELVREIEEPLTQDNIEPPSTAEMVELLSRFTEVRLITQLPFDDQRDPDDGRFEVAHDSLAADVYRWRVEQLSALSSKRVHDQRVKELMQQQGDERAADREKARKVQNRILGFAAVVALGLAGWALSNAHRANKETKRANFEASEAIEAREDAEIAKAAAEAAAESERNARAETERKVDELAATAEELESKLQESEQVSAKLTEQLDEANRARANFEAIAADQAKVLSDIQDVLRDSESTLTADQERKLRDSEERVIATKDLANNGTKQVETLAKTSSDLIAQTSRAPEDVVADPKAPTLVKSLAASNDAITAIAFSKDGRLASAGLDNWVRIWSAEGEQLTEFQGSSSNGVNCIAFSPLAEPNQLVAGSSGSTVRVRDLVAETTRAYEGHKDAITSVCYHPNGSRILSASNDQTVQIWDAGNLKQWRTASLDAMVTSASFDPFGRRVIASTSGNRSIIWTPESDGIPIELSTGGSVPSGVFSPDGLLAATAGADDGTIAVWNVETGAKVYSLKGHEGRVFQVAFHPREGKIATASGDQTIRVWDSATGKMERRLTGHQGEVRHIAYSPDGTKLLSGSSDATARIWYDGEDQAKYVLRGHSRRITAIAFDTSGDRIATASFDGGVQLWDLTGDQEIGLDSEPVGWSLYGWLDPDVEAPMLRAQSFRPESGERTAIPERGMIVIAEATMNIRDSVSLGENGKWDQGTPIGRLQEGDRVKVLEVSELDPKSDPPGVWIQFSRTSSD</sequence>
<dbReference type="InterPro" id="IPR015943">
    <property type="entry name" value="WD40/YVTN_repeat-like_dom_sf"/>
</dbReference>
<dbReference type="SMART" id="SM00320">
    <property type="entry name" value="WD40"/>
    <property type="match status" value="8"/>
</dbReference>
<feature type="domain" description="Novel STAND NTPase 1" evidence="6">
    <location>
        <begin position="36"/>
        <end position="346"/>
    </location>
</feature>
<dbReference type="InterPro" id="IPR001680">
    <property type="entry name" value="WD40_rpt"/>
</dbReference>
<feature type="repeat" description="WD" evidence="3">
    <location>
        <begin position="587"/>
        <end position="627"/>
    </location>
</feature>
<feature type="repeat" description="WD" evidence="3">
    <location>
        <begin position="796"/>
        <end position="837"/>
    </location>
</feature>
<feature type="repeat" description="WD" evidence="3">
    <location>
        <begin position="838"/>
        <end position="869"/>
    </location>
</feature>
<dbReference type="Pfam" id="PF00400">
    <property type="entry name" value="WD40"/>
    <property type="match status" value="7"/>
</dbReference>
<feature type="repeat" description="WD" evidence="3">
    <location>
        <begin position="775"/>
        <end position="795"/>
    </location>
</feature>
<dbReference type="PROSITE" id="PS50082">
    <property type="entry name" value="WD_REPEATS_2"/>
    <property type="match status" value="6"/>
</dbReference>
<dbReference type="SUPFAM" id="SSF50998">
    <property type="entry name" value="Quinoprotein alcohol dehydrogenase-like"/>
    <property type="match status" value="1"/>
</dbReference>
<keyword evidence="8" id="KW-1185">Reference proteome</keyword>
<dbReference type="Pfam" id="PF20703">
    <property type="entry name" value="nSTAND1"/>
    <property type="match status" value="1"/>
</dbReference>
<keyword evidence="1 3" id="KW-0853">WD repeat</keyword>
<evidence type="ECO:0000256" key="2">
    <source>
        <dbReference type="ARBA" id="ARBA00022737"/>
    </source>
</evidence>
<keyword evidence="4" id="KW-0175">Coiled coil</keyword>
<feature type="repeat" description="WD" evidence="3">
    <location>
        <begin position="880"/>
        <end position="921"/>
    </location>
</feature>
<dbReference type="InterPro" id="IPR019775">
    <property type="entry name" value="WD40_repeat_CS"/>
</dbReference>
<dbReference type="PRINTS" id="PR00320">
    <property type="entry name" value="GPROTEINBRPT"/>
</dbReference>
<feature type="region of interest" description="Disordered" evidence="5">
    <location>
        <begin position="1005"/>
        <end position="1027"/>
    </location>
</feature>
<dbReference type="PANTHER" id="PTHR22847">
    <property type="entry name" value="WD40 REPEAT PROTEIN"/>
    <property type="match status" value="1"/>
</dbReference>
<feature type="coiled-coil region" evidence="4">
    <location>
        <begin position="426"/>
        <end position="502"/>
    </location>
</feature>
<feature type="repeat" description="WD" evidence="3">
    <location>
        <begin position="671"/>
        <end position="703"/>
    </location>
</feature>
<dbReference type="Gene3D" id="2.130.10.10">
    <property type="entry name" value="YVTN repeat-like/Quinoprotein amine dehydrogenase"/>
    <property type="match status" value="3"/>
</dbReference>
<evidence type="ECO:0000259" key="6">
    <source>
        <dbReference type="Pfam" id="PF20703"/>
    </source>
</evidence>
<accession>A0ABM7RCS5</accession>
<proteinExistence type="predicted"/>
<dbReference type="CDD" id="cd00200">
    <property type="entry name" value="WD40"/>
    <property type="match status" value="1"/>
</dbReference>
<protein>
    <submittedName>
        <fullName evidence="7">Ribosome assembly protein RRB1</fullName>
    </submittedName>
</protein>
<dbReference type="InterPro" id="IPR011047">
    <property type="entry name" value="Quinoprotein_ADH-like_sf"/>
</dbReference>
<dbReference type="SUPFAM" id="SSF50978">
    <property type="entry name" value="WD40 repeat-like"/>
    <property type="match status" value="1"/>
</dbReference>
<organism evidence="7 8">
    <name type="scientific">Haloferula helveola</name>
    <dbReference type="NCBI Taxonomy" id="490095"/>
    <lineage>
        <taxon>Bacteria</taxon>
        <taxon>Pseudomonadati</taxon>
        <taxon>Verrucomicrobiota</taxon>
        <taxon>Verrucomicrobiia</taxon>
        <taxon>Verrucomicrobiales</taxon>
        <taxon>Verrucomicrobiaceae</taxon>
        <taxon>Haloferula</taxon>
    </lineage>
</organism>
<dbReference type="PANTHER" id="PTHR22847:SF637">
    <property type="entry name" value="WD REPEAT DOMAIN 5B"/>
    <property type="match status" value="1"/>
</dbReference>
<evidence type="ECO:0000313" key="7">
    <source>
        <dbReference type="EMBL" id="BCX47459.1"/>
    </source>
</evidence>
<dbReference type="InterPro" id="IPR020472">
    <property type="entry name" value="WD40_PAC1"/>
</dbReference>
<evidence type="ECO:0000313" key="8">
    <source>
        <dbReference type="Proteomes" id="UP001374893"/>
    </source>
</evidence>
<keyword evidence="2" id="KW-0677">Repeat</keyword>
<gene>
    <name evidence="7" type="ORF">HAHE_13670</name>
</gene>
<evidence type="ECO:0000256" key="5">
    <source>
        <dbReference type="SAM" id="MobiDB-lite"/>
    </source>
</evidence>
<evidence type="ECO:0000256" key="4">
    <source>
        <dbReference type="SAM" id="Coils"/>
    </source>
</evidence>
<evidence type="ECO:0000256" key="3">
    <source>
        <dbReference type="PROSITE-ProRule" id="PRU00221"/>
    </source>
</evidence>
<evidence type="ECO:0000256" key="1">
    <source>
        <dbReference type="ARBA" id="ARBA00022574"/>
    </source>
</evidence>
<dbReference type="InterPro" id="IPR049052">
    <property type="entry name" value="nSTAND1"/>
</dbReference>
<name>A0ABM7RCS5_9BACT</name>
<dbReference type="PROSITE" id="PS50294">
    <property type="entry name" value="WD_REPEATS_REGION"/>
    <property type="match status" value="4"/>
</dbReference>
<dbReference type="InterPro" id="IPR036322">
    <property type="entry name" value="WD40_repeat_dom_sf"/>
</dbReference>
<dbReference type="EMBL" id="AP024702">
    <property type="protein sequence ID" value="BCX47459.1"/>
    <property type="molecule type" value="Genomic_DNA"/>
</dbReference>